<keyword evidence="1" id="KW-0472">Membrane</keyword>
<keyword evidence="4" id="KW-1185">Reference proteome</keyword>
<reference evidence="3 4" key="2">
    <citation type="journal article" date="2014" name="Genome Announc.">
        <title>Complete Genome Sequence of the Subsurface, Mesophilic Sulfate-Reducing Bacterium Desulfovibrio aespoeensis Aspo-2.</title>
        <authorList>
            <person name="Pedersen K."/>
            <person name="Bengtsson A."/>
            <person name="Edlund J."/>
            <person name="Rabe L."/>
            <person name="Hazen T."/>
            <person name="Chakraborty R."/>
            <person name="Goodwin L."/>
            <person name="Shapiro N."/>
        </authorList>
    </citation>
    <scope>NUCLEOTIDE SEQUENCE [LARGE SCALE GENOMIC DNA]</scope>
    <source>
        <strain evidence="4">ATCC 700646 / DSM 10631 / Aspo-2</strain>
    </source>
</reference>
<accession>E6VYP7</accession>
<reference evidence="4" key="1">
    <citation type="submission" date="2010-12" db="EMBL/GenBank/DDBJ databases">
        <title>Complete sequence of Desulfovibrio aespoeensis Aspo-2.</title>
        <authorList>
            <consortium name="US DOE Joint Genome Institute"/>
            <person name="Lucas S."/>
            <person name="Copeland A."/>
            <person name="Lapidus A."/>
            <person name="Cheng J.-F."/>
            <person name="Goodwin L."/>
            <person name="Pitluck S."/>
            <person name="Chertkov O."/>
            <person name="Misra M."/>
            <person name="Detter J.C."/>
            <person name="Han C."/>
            <person name="Tapia R."/>
            <person name="Land M."/>
            <person name="Hauser L."/>
            <person name="Kyrpides N."/>
            <person name="Ivanova N."/>
            <person name="Ovchinnikova G."/>
            <person name="Pedersen K."/>
            <person name="Jagevall S."/>
            <person name="Hazen T."/>
            <person name="Woyke T."/>
        </authorList>
    </citation>
    <scope>NUCLEOTIDE SEQUENCE [LARGE SCALE GENOMIC DNA]</scope>
    <source>
        <strain evidence="4">ATCC 700646 / DSM 10631 / Aspo-2</strain>
    </source>
</reference>
<protein>
    <submittedName>
        <fullName evidence="3">TadE family protein</fullName>
    </submittedName>
</protein>
<keyword evidence="1" id="KW-0812">Transmembrane</keyword>
<dbReference type="RefSeq" id="WP_013515817.1">
    <property type="nucleotide sequence ID" value="NC_014844.1"/>
</dbReference>
<keyword evidence="1" id="KW-1133">Transmembrane helix</keyword>
<sequence>MLHQHSTDSRRRGMTTMEFALILPFMLAMAMATIEAGTMFYSWLTIQKAAQSGARFASTGQGDEQGTRMAQILATTESWLEHLDNGGTEITVRSWPETAATGDGTADDAGGPCQLVEVAVIYNYHPFTPLIGAMLPSVIPLAGSDRKLNEPWRPCE</sequence>
<dbReference type="STRING" id="643562.Daes_2920"/>
<feature type="domain" description="TadE-like" evidence="2">
    <location>
        <begin position="13"/>
        <end position="55"/>
    </location>
</feature>
<dbReference type="HOGENOM" id="CLU_1624443_0_0_7"/>
<organism evidence="3 4">
    <name type="scientific">Pseudodesulfovibrio aespoeensis (strain ATCC 700646 / DSM 10631 / Aspo-2)</name>
    <name type="common">Desulfovibrio aespoeensis</name>
    <dbReference type="NCBI Taxonomy" id="643562"/>
    <lineage>
        <taxon>Bacteria</taxon>
        <taxon>Pseudomonadati</taxon>
        <taxon>Thermodesulfobacteriota</taxon>
        <taxon>Desulfovibrionia</taxon>
        <taxon>Desulfovibrionales</taxon>
        <taxon>Desulfovibrionaceae</taxon>
    </lineage>
</organism>
<gene>
    <name evidence="3" type="ordered locus">Daes_2920</name>
</gene>
<dbReference type="OrthoDB" id="5458110at2"/>
<feature type="transmembrane region" description="Helical" evidence="1">
    <location>
        <begin position="21"/>
        <end position="44"/>
    </location>
</feature>
<evidence type="ECO:0000313" key="3">
    <source>
        <dbReference type="EMBL" id="ADU63914.1"/>
    </source>
</evidence>
<proteinExistence type="predicted"/>
<evidence type="ECO:0000259" key="2">
    <source>
        <dbReference type="Pfam" id="PF07811"/>
    </source>
</evidence>
<dbReference type="eggNOG" id="COG4961">
    <property type="taxonomic scope" value="Bacteria"/>
</dbReference>
<dbReference type="Pfam" id="PF07811">
    <property type="entry name" value="TadE"/>
    <property type="match status" value="1"/>
</dbReference>
<evidence type="ECO:0000256" key="1">
    <source>
        <dbReference type="SAM" id="Phobius"/>
    </source>
</evidence>
<dbReference type="Proteomes" id="UP000002191">
    <property type="component" value="Chromosome"/>
</dbReference>
<dbReference type="KEGG" id="das:Daes_2920"/>
<dbReference type="AlphaFoldDB" id="E6VYP7"/>
<dbReference type="InterPro" id="IPR012495">
    <property type="entry name" value="TadE-like_dom"/>
</dbReference>
<dbReference type="EMBL" id="CP002431">
    <property type="protein sequence ID" value="ADU63914.1"/>
    <property type="molecule type" value="Genomic_DNA"/>
</dbReference>
<evidence type="ECO:0000313" key="4">
    <source>
        <dbReference type="Proteomes" id="UP000002191"/>
    </source>
</evidence>
<name>E6VYP7_PSEA9</name>